<organism evidence="1 2">
    <name type="scientific">Archangium violaceum Cb vi76</name>
    <dbReference type="NCBI Taxonomy" id="1406225"/>
    <lineage>
        <taxon>Bacteria</taxon>
        <taxon>Pseudomonadati</taxon>
        <taxon>Myxococcota</taxon>
        <taxon>Myxococcia</taxon>
        <taxon>Myxococcales</taxon>
        <taxon>Cystobacterineae</taxon>
        <taxon>Archangiaceae</taxon>
        <taxon>Archangium</taxon>
    </lineage>
</organism>
<dbReference type="RefSeq" id="WP_043388598.1">
    <property type="nucleotide sequence ID" value="NZ_JPMI01000004.1"/>
</dbReference>
<reference evidence="1 2" key="1">
    <citation type="submission" date="2014-07" db="EMBL/GenBank/DDBJ databases">
        <title>Draft Genome Sequence of Gephyronic Acid Producer, Cystobacter violaceus Strain Cb vi76.</title>
        <authorList>
            <person name="Stevens D.C."/>
            <person name="Young J."/>
            <person name="Carmichael R."/>
            <person name="Tan J."/>
            <person name="Taylor R.E."/>
        </authorList>
    </citation>
    <scope>NUCLEOTIDE SEQUENCE [LARGE SCALE GENOMIC DNA]</scope>
    <source>
        <strain evidence="1 2">Cb vi76</strain>
    </source>
</reference>
<dbReference type="SUPFAM" id="SSF48452">
    <property type="entry name" value="TPR-like"/>
    <property type="match status" value="1"/>
</dbReference>
<evidence type="ECO:0008006" key="3">
    <source>
        <dbReference type="Google" id="ProtNLM"/>
    </source>
</evidence>
<accession>A0A084T200</accession>
<dbReference type="AlphaFoldDB" id="A0A084T200"/>
<proteinExistence type="predicted"/>
<name>A0A084T200_9BACT</name>
<dbReference type="EMBL" id="JPMI01000004">
    <property type="protein sequence ID" value="KFA94735.1"/>
    <property type="molecule type" value="Genomic_DNA"/>
</dbReference>
<dbReference type="Proteomes" id="UP000028547">
    <property type="component" value="Unassembled WGS sequence"/>
</dbReference>
<gene>
    <name evidence="1" type="ORF">Q664_00720</name>
</gene>
<dbReference type="InterPro" id="IPR011990">
    <property type="entry name" value="TPR-like_helical_dom_sf"/>
</dbReference>
<protein>
    <recommendedName>
        <fullName evidence="3">Tetratricopeptide repeat protein</fullName>
    </recommendedName>
</protein>
<comment type="caution">
    <text evidence="1">The sequence shown here is derived from an EMBL/GenBank/DDBJ whole genome shotgun (WGS) entry which is preliminary data.</text>
</comment>
<sequence>MNPGLLVAALLAEPGLCGPVTPLASPDPAAAAPYVEVAEAEQAAGDTETALIAWREVLRREPRHARARAALKKLCQGNTAAEAEAEAAAASLLSGLSLLERGEDVAAAAAFREALTEQELVDTASFFLGVLALREGRADDAGTFFDAAATSSDEGLARRAGALRLRAAREGRVSLTGRLGGEYDSNVDLAPDGTRRQGGSGDGVSTALAELSVRPWGQRGPYARVSGNYRGHLRFPGFDLAGAGGALGWAHLGPVLQGTVEYGLDYLALGGTPYLLAHRLRGAARVPVGPVVMEGSAAVRREDFLVTAFEGYSGWRGMARLDAEWSPTESLTLSAGWSGGVLRAYDLALGFFEHGPRAGLSLDLNPGLRVLGEVGYSLRGYQNFDNPLGARREDGYLDASAVLEWDVARHWSMQASVGWRGASSNVPELAYGRFTGGLALVWSRGLF</sequence>
<evidence type="ECO:0000313" key="1">
    <source>
        <dbReference type="EMBL" id="KFA94735.1"/>
    </source>
</evidence>
<evidence type="ECO:0000313" key="2">
    <source>
        <dbReference type="Proteomes" id="UP000028547"/>
    </source>
</evidence>
<dbReference type="Gene3D" id="1.25.40.10">
    <property type="entry name" value="Tetratricopeptide repeat domain"/>
    <property type="match status" value="1"/>
</dbReference>